<feature type="compositionally biased region" description="Basic and acidic residues" evidence="2">
    <location>
        <begin position="448"/>
        <end position="474"/>
    </location>
</feature>
<evidence type="ECO:0000256" key="1">
    <source>
        <dbReference type="PROSITE-ProRule" id="PRU00325"/>
    </source>
</evidence>
<feature type="compositionally biased region" description="Acidic residues" evidence="2">
    <location>
        <begin position="557"/>
        <end position="566"/>
    </location>
</feature>
<evidence type="ECO:0000259" key="3">
    <source>
        <dbReference type="PROSITE" id="PS50966"/>
    </source>
</evidence>
<evidence type="ECO:0000256" key="2">
    <source>
        <dbReference type="SAM" id="MobiDB-lite"/>
    </source>
</evidence>
<proteinExistence type="predicted"/>
<organism evidence="4 5">
    <name type="scientific">Klebsormidium nitens</name>
    <name type="common">Green alga</name>
    <name type="synonym">Ulothrix nitens</name>
    <dbReference type="NCBI Taxonomy" id="105231"/>
    <lineage>
        <taxon>Eukaryota</taxon>
        <taxon>Viridiplantae</taxon>
        <taxon>Streptophyta</taxon>
        <taxon>Klebsormidiophyceae</taxon>
        <taxon>Klebsormidiales</taxon>
        <taxon>Klebsormidiaceae</taxon>
        <taxon>Klebsormidium</taxon>
    </lineage>
</organism>
<feature type="compositionally biased region" description="Acidic residues" evidence="2">
    <location>
        <begin position="592"/>
        <end position="615"/>
    </location>
</feature>
<keyword evidence="1" id="KW-0479">Metal-binding</keyword>
<gene>
    <name evidence="4" type="ORF">KFL_000250010</name>
</gene>
<reference evidence="4 5" key="1">
    <citation type="journal article" date="2014" name="Nat. Commun.">
        <title>Klebsormidium flaccidum genome reveals primary factors for plant terrestrial adaptation.</title>
        <authorList>
            <person name="Hori K."/>
            <person name="Maruyama F."/>
            <person name="Fujisawa T."/>
            <person name="Togashi T."/>
            <person name="Yamamoto N."/>
            <person name="Seo M."/>
            <person name="Sato S."/>
            <person name="Yamada T."/>
            <person name="Mori H."/>
            <person name="Tajima N."/>
            <person name="Moriyama T."/>
            <person name="Ikeuchi M."/>
            <person name="Watanabe M."/>
            <person name="Wada H."/>
            <person name="Kobayashi K."/>
            <person name="Saito M."/>
            <person name="Masuda T."/>
            <person name="Sasaki-Sekimoto Y."/>
            <person name="Mashiguchi K."/>
            <person name="Awai K."/>
            <person name="Shimojima M."/>
            <person name="Masuda S."/>
            <person name="Iwai M."/>
            <person name="Nobusawa T."/>
            <person name="Narise T."/>
            <person name="Kondo S."/>
            <person name="Saito H."/>
            <person name="Sato R."/>
            <person name="Murakawa M."/>
            <person name="Ihara Y."/>
            <person name="Oshima-Yamada Y."/>
            <person name="Ohtaka K."/>
            <person name="Satoh M."/>
            <person name="Sonobe K."/>
            <person name="Ishii M."/>
            <person name="Ohtani R."/>
            <person name="Kanamori-Sato M."/>
            <person name="Honoki R."/>
            <person name="Miyazaki D."/>
            <person name="Mochizuki H."/>
            <person name="Umetsu J."/>
            <person name="Higashi K."/>
            <person name="Shibata D."/>
            <person name="Kamiya Y."/>
            <person name="Sato N."/>
            <person name="Nakamura Y."/>
            <person name="Tabata S."/>
            <person name="Ida S."/>
            <person name="Kurokawa K."/>
            <person name="Ohta H."/>
        </authorList>
    </citation>
    <scope>NUCLEOTIDE SEQUENCE [LARGE SCALE GENOMIC DNA]</scope>
    <source>
        <strain evidence="4 5">NIES-2285</strain>
    </source>
</reference>
<sequence length="978" mass="110134">MSMVRMDRSMTPSRAKTAVAVAAILDEMEDNPGKDCAEKLVEKLLPLQNARRLKEWVEQARAGRAGGALRGGDEGLIKMMRTLPFDQIQEVQLPGQTRMTDGAVPMIFCMSTQGVGSGLDTSRRLSKRGDLQNNMVYCDGSKVAKTWYRWTALVYDHSARKLLEVFSAFIQSESYEAVAQVLATWKRLGSQGYVGKNGSEKVETHIVNPKKLMLDSAEGAVRATEEAFKNFRAEGRGQVVSCAFHFHECRRRHERENVPEAWREEHKLRCNLLLGAASQRDVELEAEELMTFYNDKCSTWENALLMEGWLQYWLQRGFRLVAYRDEECLDDPEEETGFESRANIAESAHASFLRGLGGKKMQLDIAAAVLVNGANMLLQMSDARARKEALAKPARGPTLSDNRRRNGEWRRSVEEMRETLRGGGSVQEGEREFARRVQEGGYETDPVGTDRIETRNKRRREAEGAERRTEMEGRDSDEEEGTHRADTIRSERWRKKGRLSSPEGEEAVGGSGFHKDVLESMGDLTEEDIAGQAEEFERLRERNKGRKRSGSRRESEFVDEDEEDLDEITRLHEELEREEEELKNNRRREEVERSEEEAHGEEEEEEEEEVVESDDERARDGREAAGARLRQQRVPDEYFQGAKAFSTQWGLARLKTYDAAICCGSKHSGYGYTSCCTPLVARNRAGRLGNVVLMKVGLRVARTLEVDGAPQRRVAYCGRLKKCASRTCWGLNYSVAAEEVLPNPDTHVFPLFEGTELTARDRAKLREERVLYDESLPKLKDPGAALPCKSLKLGPKTFRNAGIGPAEGNVEDRRGSGAGVRSKQQADKEAKRQMLNRGDGLVKGRPVRNRTKATKEMKDNLVRGCVYKGIVVAEAMGVDAAGDPTRKFMIKTTGLAGADTDKLYEVVLKRVCECDCAGYKRMMADNRKAFAWCKHIYAIMIKVLGFGRHDPLLLAVAFNKAEWMRITSKPATHSALAG</sequence>
<dbReference type="Proteomes" id="UP000054558">
    <property type="component" value="Unassembled WGS sequence"/>
</dbReference>
<feature type="domain" description="SWIM-type" evidence="3">
    <location>
        <begin position="904"/>
        <end position="944"/>
    </location>
</feature>
<dbReference type="EMBL" id="DF236974">
    <property type="protein sequence ID" value="GAQ79124.1"/>
    <property type="molecule type" value="Genomic_DNA"/>
</dbReference>
<feature type="region of interest" description="Disordered" evidence="2">
    <location>
        <begin position="388"/>
        <end position="629"/>
    </location>
</feature>
<dbReference type="AlphaFoldDB" id="A0A1Y1HKK2"/>
<feature type="compositionally biased region" description="Basic and acidic residues" evidence="2">
    <location>
        <begin position="567"/>
        <end position="591"/>
    </location>
</feature>
<feature type="compositionally biased region" description="Basic and acidic residues" evidence="2">
    <location>
        <begin position="401"/>
        <end position="420"/>
    </location>
</feature>
<evidence type="ECO:0000313" key="5">
    <source>
        <dbReference type="Proteomes" id="UP000054558"/>
    </source>
</evidence>
<feature type="compositionally biased region" description="Basic and acidic residues" evidence="2">
    <location>
        <begin position="428"/>
        <end position="438"/>
    </location>
</feature>
<feature type="compositionally biased region" description="Basic and acidic residues" evidence="2">
    <location>
        <begin position="481"/>
        <end position="491"/>
    </location>
</feature>
<keyword evidence="5" id="KW-1185">Reference proteome</keyword>
<accession>A0A1Y1HKK2</accession>
<dbReference type="InterPro" id="IPR007527">
    <property type="entry name" value="Znf_SWIM"/>
</dbReference>
<name>A0A1Y1HKK2_KLENI</name>
<feature type="region of interest" description="Disordered" evidence="2">
    <location>
        <begin position="800"/>
        <end position="854"/>
    </location>
</feature>
<dbReference type="GO" id="GO:0008270">
    <property type="term" value="F:zinc ion binding"/>
    <property type="evidence" value="ECO:0007669"/>
    <property type="project" value="UniProtKB-KW"/>
</dbReference>
<evidence type="ECO:0000313" key="4">
    <source>
        <dbReference type="EMBL" id="GAQ79124.1"/>
    </source>
</evidence>
<dbReference type="PROSITE" id="PS50966">
    <property type="entry name" value="ZF_SWIM"/>
    <property type="match status" value="1"/>
</dbReference>
<keyword evidence="1" id="KW-0863">Zinc-finger</keyword>
<keyword evidence="1" id="KW-0862">Zinc</keyword>
<feature type="compositionally biased region" description="Basic and acidic residues" evidence="2">
    <location>
        <begin position="616"/>
        <end position="625"/>
    </location>
</feature>
<protein>
    <recommendedName>
        <fullName evidence="3">SWIM-type domain-containing protein</fullName>
    </recommendedName>
</protein>